<name>A0A2W2F955_9ACTN</name>
<protein>
    <recommendedName>
        <fullName evidence="3">Pentapeptide repeat-containing protein</fullName>
    </recommendedName>
</protein>
<reference evidence="1 2" key="1">
    <citation type="submission" date="2018-01" db="EMBL/GenBank/DDBJ databases">
        <title>Draft genome sequence of Jishengella sp. NA12.</title>
        <authorList>
            <person name="Sahin N."/>
            <person name="Ay H."/>
            <person name="Saygin H."/>
        </authorList>
    </citation>
    <scope>NUCLEOTIDE SEQUENCE [LARGE SCALE GENOMIC DNA]</scope>
    <source>
        <strain evidence="1 2">NA12</strain>
    </source>
</reference>
<dbReference type="RefSeq" id="WP_111214296.1">
    <property type="nucleotide sequence ID" value="NZ_POTY01000076.1"/>
</dbReference>
<keyword evidence="2" id="KW-1185">Reference proteome</keyword>
<dbReference type="AlphaFoldDB" id="A0A2W2F955"/>
<dbReference type="Proteomes" id="UP000248924">
    <property type="component" value="Unassembled WGS sequence"/>
</dbReference>
<gene>
    <name evidence="1" type="ORF">C1I95_14175</name>
</gene>
<dbReference type="InterPro" id="IPR001646">
    <property type="entry name" value="5peptide_repeat"/>
</dbReference>
<comment type="caution">
    <text evidence="1">The sequence shown here is derived from an EMBL/GenBank/DDBJ whole genome shotgun (WGS) entry which is preliminary data.</text>
</comment>
<evidence type="ECO:0000313" key="2">
    <source>
        <dbReference type="Proteomes" id="UP000248924"/>
    </source>
</evidence>
<organism evidence="1 2">
    <name type="scientific">Micromonospora craterilacus</name>
    <dbReference type="NCBI Taxonomy" id="1655439"/>
    <lineage>
        <taxon>Bacteria</taxon>
        <taxon>Bacillati</taxon>
        <taxon>Actinomycetota</taxon>
        <taxon>Actinomycetes</taxon>
        <taxon>Micromonosporales</taxon>
        <taxon>Micromonosporaceae</taxon>
        <taxon>Micromonospora</taxon>
    </lineage>
</organism>
<evidence type="ECO:0000313" key="1">
    <source>
        <dbReference type="EMBL" id="PZG18127.1"/>
    </source>
</evidence>
<accession>A0A2W2F955</accession>
<dbReference type="Gene3D" id="2.160.20.80">
    <property type="entry name" value="E3 ubiquitin-protein ligase SopA"/>
    <property type="match status" value="1"/>
</dbReference>
<dbReference type="Pfam" id="PF13576">
    <property type="entry name" value="Pentapeptide_3"/>
    <property type="match status" value="2"/>
</dbReference>
<sequence>MSATDQERAAALCAYLRSGDRDADRRRAAVRSLAGMAGVDLDLSGTVLTDADFGGGRFGAVTFADTRFVGNTSFAGAEFEGEAVFARAVFDGEARFQRARFHATAVFGRTRFRAVTSFAGAEFHAMAWFGRGEEELWEDDDAWDTVEEIEPLPWDEVNETDPVWPVAVVVGDYQSYEEGGDGARFAAPVAFRGASFGDTAWFGKARFAAEADFREARFGGPVHLDSPAADLTDARWSGDEGSWPWGWSVRDQVLTAEASWSARTDAQALTGIGDHHPEQRQRVVDAICAHLRTPLLFDVRGTLTAEQQRVVEDRGTAQRVLAARLRPGRWAGMHLWLSGATLIGLDLTGCGGGVAEFTGAQFHGTTRIERAGWDRVVLDLGGGHGRATFHDGSRPEGL</sequence>
<dbReference type="OrthoDB" id="8440251at2"/>
<dbReference type="EMBL" id="POTY01000076">
    <property type="protein sequence ID" value="PZG18127.1"/>
    <property type="molecule type" value="Genomic_DNA"/>
</dbReference>
<evidence type="ECO:0008006" key="3">
    <source>
        <dbReference type="Google" id="ProtNLM"/>
    </source>
</evidence>
<proteinExistence type="predicted"/>
<dbReference type="SUPFAM" id="SSF141571">
    <property type="entry name" value="Pentapeptide repeat-like"/>
    <property type="match status" value="1"/>
</dbReference>